<proteinExistence type="inferred from homology"/>
<dbReference type="EMBL" id="KU644672">
    <property type="protein sequence ID" value="APU91758.1"/>
    <property type="molecule type" value="Genomic_DNA"/>
</dbReference>
<dbReference type="Gene3D" id="3.30.70.1790">
    <property type="entry name" value="RepB DNA-primase, N-terminal domain"/>
    <property type="match status" value="1"/>
</dbReference>
<evidence type="ECO:0000259" key="5">
    <source>
        <dbReference type="Pfam" id="PF16793"/>
    </source>
</evidence>
<dbReference type="Gene3D" id="3.30.930.30">
    <property type="match status" value="1"/>
</dbReference>
<dbReference type="AlphaFoldDB" id="A0A1X9J0I5"/>
<feature type="domain" description="RepB/MobA-like C-terminal" evidence="6">
    <location>
        <begin position="657"/>
        <end position="709"/>
    </location>
</feature>
<feature type="compositionally biased region" description="Basic and acidic residues" evidence="3">
    <location>
        <begin position="347"/>
        <end position="359"/>
    </location>
</feature>
<reference evidence="8" key="1">
    <citation type="journal article" date="2016" name="PLoS ONE">
        <title>High Prevalence of Plasmid-Mediated Quinolone Resistance and IncQ Plasmids Carrying qnrS2 Gene in Bacteria from Rivers near Hospitals and Aquaculture in China.</title>
        <authorList>
            <person name="Wen Y."/>
            <person name="Pu X."/>
            <person name="Zheng W."/>
            <person name="Hu G."/>
        </authorList>
    </citation>
    <scope>NUCLEOTIDE SEQUENCE</scope>
    <source>
        <strain evidence="8">HP1</strain>
        <strain evidence="7">HP18</strain>
        <plasmid evidence="8">pHP1</plasmid>
        <plasmid evidence="7">pPH18</plasmid>
    </source>
</reference>
<geneLocation type="plasmid" evidence="7">
    <name>pPH18</name>
</geneLocation>
<dbReference type="InterPro" id="IPR005053">
    <property type="entry name" value="MobA_MobL"/>
</dbReference>
<keyword evidence="8" id="KW-0614">Plasmid</keyword>
<feature type="region of interest" description="Disordered" evidence="3">
    <location>
        <begin position="282"/>
        <end position="377"/>
    </location>
</feature>
<accession>A0A1X9J0I5</accession>
<gene>
    <name evidence="8" type="primary">mobA</name>
</gene>
<comment type="similarity">
    <text evidence="1">Belongs to the MobA/MobL family.</text>
</comment>
<evidence type="ECO:0000256" key="1">
    <source>
        <dbReference type="ARBA" id="ARBA00010873"/>
    </source>
</evidence>
<organism evidence="8">
    <name type="scientific">Aeromonas caviae</name>
    <name type="common">Aeromonas punctata</name>
    <dbReference type="NCBI Taxonomy" id="648"/>
    <lineage>
        <taxon>Bacteria</taxon>
        <taxon>Pseudomonadati</taxon>
        <taxon>Pseudomonadota</taxon>
        <taxon>Gammaproteobacteria</taxon>
        <taxon>Aeromonadales</taxon>
        <taxon>Aeromonadaceae</taxon>
        <taxon>Aeromonas</taxon>
    </lineage>
</organism>
<evidence type="ECO:0000256" key="2">
    <source>
        <dbReference type="ARBA" id="ARBA00022971"/>
    </source>
</evidence>
<feature type="domain" description="MobA/MobL protein" evidence="4">
    <location>
        <begin position="53"/>
        <end position="254"/>
    </location>
</feature>
<keyword evidence="2" id="KW-0184">Conjugation</keyword>
<geneLocation type="plasmid" evidence="8">
    <name>pHP1</name>
</geneLocation>
<dbReference type="Pfam" id="PF22448">
    <property type="entry name" value="RepB_primase_C"/>
    <property type="match status" value="1"/>
</dbReference>
<evidence type="ECO:0000313" key="8">
    <source>
        <dbReference type="EMBL" id="APU91764.1"/>
    </source>
</evidence>
<dbReference type="Gene3D" id="1.10.1240.50">
    <property type="match status" value="1"/>
</dbReference>
<dbReference type="Pfam" id="PF16793">
    <property type="entry name" value="RepB_primase"/>
    <property type="match status" value="1"/>
</dbReference>
<sequence length="738" mass="81474">MRRAHLPVSLRETASGPPSGRCALRGPLAWSLHMAIFHLAAKTGSRGGGQSAKAKADYIQREGKYARDKDEVLHTQSGNMPSWAAGAAEVGNYWDAADLYERANGRLFKEVEFALPIELTLDQQRVLVDDFAKYLTEVERLPYTLAIHKGGGENPHCHLMMSERKNDGVERKKDQWFSRYNPKNPGQGGAQKTESLKPKAWLEKTRAAWADHANRALEMAGHEARIDHRTLEAQGIERLPTIHLGPNVVEMEGRGIRTGRADTALSIETANTEIIDLQAYRESIDHERDRQSEAGQRDRRAGGADRAAGAELGDSRRQGRDGDRGDSKCQHKAGWRVGDPAGQSRDGVGRHSQGHEGRSRGTGQGSREGRGRSESVGMEDFRSHLDGFSAVYASAADRIVALADPGTQDDKGGGNVATTQAQVKGDRTSQAIARQLKAMGCDLYDIGIRDSATGKMMNREWTLQEVVENAAWLKRMNAQGNDIYIRPAESARHGLVLVDDLSSFDLDAMKEEGREPAAVIETSPKNYQAWVKVAANAPAEHRGAIARRLAREYDADPASADSHHYGRLAGFTNQKPKHTTKTGYQPWVLCRASSGQAATTGPQMVQEAGQELESKERQQEQARRLEGIETAQPRRYHRTALDEYRSEMAGLVKRFGDDLSKCDYIAAMKLAMKGIDPDEIAKAMAEASPGLMDRKAGHEADYIERTIKKVMALPEVQKIRAELEQTQKTKGEYPTLEM</sequence>
<evidence type="ECO:0000256" key="3">
    <source>
        <dbReference type="SAM" id="MobiDB-lite"/>
    </source>
</evidence>
<dbReference type="Pfam" id="PF03389">
    <property type="entry name" value="MobA_MobL"/>
    <property type="match status" value="1"/>
</dbReference>
<evidence type="ECO:0000259" key="4">
    <source>
        <dbReference type="Pfam" id="PF03389"/>
    </source>
</evidence>
<feature type="domain" description="RepB-like DNA primase" evidence="5">
    <location>
        <begin position="433"/>
        <end position="589"/>
    </location>
</feature>
<dbReference type="InterPro" id="IPR039459">
    <property type="entry name" value="RepB-like_DNA_primase_dom"/>
</dbReference>
<feature type="compositionally biased region" description="Basic and acidic residues" evidence="3">
    <location>
        <begin position="313"/>
        <end position="329"/>
    </location>
</feature>
<protein>
    <submittedName>
        <fullName evidence="8">MobA</fullName>
    </submittedName>
</protein>
<feature type="compositionally biased region" description="Basic and acidic residues" evidence="3">
    <location>
        <begin position="282"/>
        <end position="303"/>
    </location>
</feature>
<evidence type="ECO:0000259" key="6">
    <source>
        <dbReference type="Pfam" id="PF22448"/>
    </source>
</evidence>
<dbReference type="Gene3D" id="3.30.1490.240">
    <property type="entry name" value="RepB DNA-primase, N-terminal domain"/>
    <property type="match status" value="1"/>
</dbReference>
<name>A0A1X9J0I5_AERCA</name>
<feature type="compositionally biased region" description="Basic and acidic residues" evidence="3">
    <location>
        <begin position="367"/>
        <end position="377"/>
    </location>
</feature>
<dbReference type="EMBL" id="KU644673">
    <property type="protein sequence ID" value="APU91764.1"/>
    <property type="molecule type" value="Genomic_DNA"/>
</dbReference>
<evidence type="ECO:0000313" key="7">
    <source>
        <dbReference type="EMBL" id="APU91758.1"/>
    </source>
</evidence>
<dbReference type="InterPro" id="IPR054366">
    <property type="entry name" value="RepB/MobA-like_C"/>
</dbReference>